<feature type="compositionally biased region" description="Polar residues" evidence="5">
    <location>
        <begin position="159"/>
        <end position="168"/>
    </location>
</feature>
<organism evidence="6 7">
    <name type="scientific">Adineta ricciae</name>
    <name type="common">Rotifer</name>
    <dbReference type="NCBI Taxonomy" id="249248"/>
    <lineage>
        <taxon>Eukaryota</taxon>
        <taxon>Metazoa</taxon>
        <taxon>Spiralia</taxon>
        <taxon>Gnathifera</taxon>
        <taxon>Rotifera</taxon>
        <taxon>Eurotatoria</taxon>
        <taxon>Bdelloidea</taxon>
        <taxon>Adinetida</taxon>
        <taxon>Adinetidae</taxon>
        <taxon>Adineta</taxon>
    </lineage>
</organism>
<evidence type="ECO:0000256" key="2">
    <source>
        <dbReference type="ARBA" id="ARBA00022989"/>
    </source>
</evidence>
<comment type="subcellular location">
    <subcellularLocation>
        <location evidence="4">Membrane</location>
        <topology evidence="4">Multi-pass membrane protein</topology>
    </subcellularLocation>
</comment>
<comment type="similarity">
    <text evidence="4">Belongs to the copper transporter (Ctr) (TC 1.A.56) family. SLC31A subfamily.</text>
</comment>
<comment type="caution">
    <text evidence="6">The sequence shown here is derived from an EMBL/GenBank/DDBJ whole genome shotgun (WGS) entry which is preliminary data.</text>
</comment>
<evidence type="ECO:0000313" key="6">
    <source>
        <dbReference type="EMBL" id="CAF0768639.1"/>
    </source>
</evidence>
<evidence type="ECO:0000256" key="3">
    <source>
        <dbReference type="ARBA" id="ARBA00023136"/>
    </source>
</evidence>
<feature type="transmembrane region" description="Helical" evidence="4">
    <location>
        <begin position="106"/>
        <end position="124"/>
    </location>
</feature>
<keyword evidence="4" id="KW-0406">Ion transport</keyword>
<evidence type="ECO:0000256" key="1">
    <source>
        <dbReference type="ARBA" id="ARBA00022692"/>
    </source>
</evidence>
<evidence type="ECO:0000256" key="5">
    <source>
        <dbReference type="SAM" id="MobiDB-lite"/>
    </source>
</evidence>
<keyword evidence="4" id="KW-0813">Transport</keyword>
<keyword evidence="3 4" id="KW-0472">Membrane</keyword>
<protein>
    <recommendedName>
        <fullName evidence="4">Copper transport protein</fullName>
    </recommendedName>
</protein>
<dbReference type="Proteomes" id="UP000663828">
    <property type="component" value="Unassembled WGS sequence"/>
</dbReference>
<dbReference type="EMBL" id="CAJNOR010000040">
    <property type="protein sequence ID" value="CAF0768639.1"/>
    <property type="molecule type" value="Genomic_DNA"/>
</dbReference>
<reference evidence="6" key="1">
    <citation type="submission" date="2021-02" db="EMBL/GenBank/DDBJ databases">
        <authorList>
            <person name="Nowell W R."/>
        </authorList>
    </citation>
    <scope>NUCLEOTIDE SEQUENCE</scope>
</reference>
<feature type="region of interest" description="Disordered" evidence="5">
    <location>
        <begin position="145"/>
        <end position="168"/>
    </location>
</feature>
<keyword evidence="4" id="KW-0187">Copper transport</keyword>
<dbReference type="GO" id="GO:0016020">
    <property type="term" value="C:membrane"/>
    <property type="evidence" value="ECO:0007669"/>
    <property type="project" value="UniProtKB-SubCell"/>
</dbReference>
<dbReference type="Pfam" id="PF04145">
    <property type="entry name" value="Ctr"/>
    <property type="match status" value="1"/>
</dbReference>
<evidence type="ECO:0000313" key="7">
    <source>
        <dbReference type="Proteomes" id="UP000663828"/>
    </source>
</evidence>
<name>A0A813QIY3_ADIRI</name>
<gene>
    <name evidence="6" type="ORF">XAT740_LOCUS1330</name>
</gene>
<dbReference type="PANTHER" id="PTHR12483:SF115">
    <property type="entry name" value="COPPER TRANSPORT PROTEIN"/>
    <property type="match status" value="1"/>
</dbReference>
<keyword evidence="7" id="KW-1185">Reference proteome</keyword>
<accession>A0A813QIY3</accession>
<evidence type="ECO:0000256" key="4">
    <source>
        <dbReference type="RuleBase" id="RU367022"/>
    </source>
</evidence>
<proteinExistence type="inferred from homology"/>
<keyword evidence="2 4" id="KW-1133">Transmembrane helix</keyword>
<keyword evidence="1 4" id="KW-0812">Transmembrane</keyword>
<dbReference type="GO" id="GO:0005375">
    <property type="term" value="F:copper ion transmembrane transporter activity"/>
    <property type="evidence" value="ECO:0007669"/>
    <property type="project" value="UniProtKB-UniRule"/>
</dbReference>
<dbReference type="InterPro" id="IPR007274">
    <property type="entry name" value="Cop_transporter"/>
</dbReference>
<sequence>MTFTFKCYQNNFMINNLNIVSFGDCFGSIVTCMAFAFLIELSRGIDLYLRHYSVTGKNDPSNPISRNLSPKTIRKRRFFLHLLRTLVRLAQTTLSYILMLMIMNDFAGFLFSAVIALGIGYYLMNGVHPYTRSANHVHSLATNSNETIPTDVANESDESTLPTSAINS</sequence>
<feature type="transmembrane region" description="Helical" evidence="4">
    <location>
        <begin position="20"/>
        <end position="41"/>
    </location>
</feature>
<dbReference type="PANTHER" id="PTHR12483">
    <property type="entry name" value="SOLUTE CARRIER FAMILY 31 COPPER TRANSPORTERS"/>
    <property type="match status" value="1"/>
</dbReference>
<dbReference type="AlphaFoldDB" id="A0A813QIY3"/>
<keyword evidence="4" id="KW-0186">Copper</keyword>